<dbReference type="EMBL" id="KL197710">
    <property type="protein sequence ID" value="KDQ62956.1"/>
    <property type="molecule type" value="Genomic_DNA"/>
</dbReference>
<dbReference type="InParanoid" id="A0A067QK37"/>
<dbReference type="SUPFAM" id="SSF53474">
    <property type="entry name" value="alpha/beta-Hydrolases"/>
    <property type="match status" value="1"/>
</dbReference>
<dbReference type="Pfam" id="PF00450">
    <property type="entry name" value="Peptidase_S10"/>
    <property type="match status" value="1"/>
</dbReference>
<keyword evidence="5" id="KW-0325">Glycoprotein</keyword>
<dbReference type="HOGENOM" id="CLU_008523_10_4_1"/>
<keyword evidence="8" id="KW-1185">Reference proteome</keyword>
<gene>
    <name evidence="7" type="ORF">JAAARDRAFT_119033</name>
</gene>
<keyword evidence="2 6" id="KW-0121">Carboxypeptidase</keyword>
<dbReference type="Gene3D" id="1.10.287.410">
    <property type="match status" value="1"/>
</dbReference>
<evidence type="ECO:0000256" key="2">
    <source>
        <dbReference type="ARBA" id="ARBA00022645"/>
    </source>
</evidence>
<evidence type="ECO:0000256" key="4">
    <source>
        <dbReference type="ARBA" id="ARBA00022801"/>
    </source>
</evidence>
<dbReference type="InterPro" id="IPR029058">
    <property type="entry name" value="AB_hydrolase_fold"/>
</dbReference>
<dbReference type="PROSITE" id="PS00131">
    <property type="entry name" value="CARBOXYPEPT_SER_SER"/>
    <property type="match status" value="1"/>
</dbReference>
<dbReference type="PANTHER" id="PTHR11802">
    <property type="entry name" value="SERINE PROTEASE FAMILY S10 SERINE CARBOXYPEPTIDASE"/>
    <property type="match status" value="1"/>
</dbReference>
<keyword evidence="6" id="KW-0732">Signal</keyword>
<dbReference type="PANTHER" id="PTHR11802:SF452">
    <property type="entry name" value="CARBOXYPEPTIDASE"/>
    <property type="match status" value="1"/>
</dbReference>
<keyword evidence="3 6" id="KW-0645">Protease</keyword>
<evidence type="ECO:0000256" key="1">
    <source>
        <dbReference type="ARBA" id="ARBA00009431"/>
    </source>
</evidence>
<dbReference type="InterPro" id="IPR018202">
    <property type="entry name" value="Ser_caboxypep_ser_AS"/>
</dbReference>
<dbReference type="Gene3D" id="3.40.50.1820">
    <property type="entry name" value="alpha/beta hydrolase"/>
    <property type="match status" value="1"/>
</dbReference>
<evidence type="ECO:0000313" key="7">
    <source>
        <dbReference type="EMBL" id="KDQ62956.1"/>
    </source>
</evidence>
<name>A0A067QK37_9AGAM</name>
<keyword evidence="4 6" id="KW-0378">Hydrolase</keyword>
<dbReference type="GO" id="GO:0004185">
    <property type="term" value="F:serine-type carboxypeptidase activity"/>
    <property type="evidence" value="ECO:0007669"/>
    <property type="project" value="UniProtKB-UniRule"/>
</dbReference>
<dbReference type="InterPro" id="IPR001563">
    <property type="entry name" value="Peptidase_S10"/>
</dbReference>
<proteinExistence type="inferred from homology"/>
<dbReference type="AlphaFoldDB" id="A0A067QK37"/>
<accession>A0A067QK37</accession>
<dbReference type="GO" id="GO:0000324">
    <property type="term" value="C:fungal-type vacuole"/>
    <property type="evidence" value="ECO:0007669"/>
    <property type="project" value="TreeGrafter"/>
</dbReference>
<protein>
    <recommendedName>
        <fullName evidence="6">Carboxypeptidase</fullName>
        <ecNumber evidence="6">3.4.16.-</ecNumber>
    </recommendedName>
</protein>
<organism evidence="7 8">
    <name type="scientific">Jaapia argillacea MUCL 33604</name>
    <dbReference type="NCBI Taxonomy" id="933084"/>
    <lineage>
        <taxon>Eukaryota</taxon>
        <taxon>Fungi</taxon>
        <taxon>Dikarya</taxon>
        <taxon>Basidiomycota</taxon>
        <taxon>Agaricomycotina</taxon>
        <taxon>Agaricomycetes</taxon>
        <taxon>Agaricomycetidae</taxon>
        <taxon>Jaapiales</taxon>
        <taxon>Jaapiaceae</taxon>
        <taxon>Jaapia</taxon>
    </lineage>
</organism>
<dbReference type="EC" id="3.4.16.-" evidence="6"/>
<dbReference type="OrthoDB" id="443318at2759"/>
<feature type="chain" id="PRO_5006512181" description="Carboxypeptidase" evidence="6">
    <location>
        <begin position="22"/>
        <end position="534"/>
    </location>
</feature>
<dbReference type="STRING" id="933084.A0A067QK37"/>
<comment type="similarity">
    <text evidence="1 6">Belongs to the peptidase S10 family.</text>
</comment>
<sequence length="534" mass="59359">MFKFLCVFLLFSVTSITPGLGIPHPNGQAFLPGRLPEQSLVGTGVSLYSYSKLLNPIESGNHRIEEWVEGDIRFVQRGGLLYELAQHPYFSDHQLRITEPQLCDPSVQQYSGYLDVSEGRHLFFWFFEARNSPETAPVILWLNGGPGCTSTTGLLFELGPCSVTDGGMNSTYNPHSWNEHANVIFLDQPAGVGYSYSSDWSSSNTSPAVAKDVYAFFEIFFRRHSKYASLPLHIAAESYGGHYAPNIAYAIHMENLALETNPDPSLIKINLESIMLGNGLTDPYTQFGSTPEYACGGPYPLWKDPNCKECTALRTDARICQRLIKTCSLFNTKVTCAPANLYCWQRVFGPVFEGSGQNPYDARKPCDRSPENDGPYCYRQLGWVEQWMNDPLRKRELGVAPSRKYEACNAQVNMAFRLNGDGVKNSALLVRDLVNNGIRVLVYVGNAGEFFVGEERWMLALDTKFTEEFTSSPALPWVTLSSGNIAGLVRSAGPGAGNYTFVNVYEAGHMVPYDQPAASLDLITRWISNEPLSL</sequence>
<reference evidence="8" key="1">
    <citation type="journal article" date="2014" name="Proc. Natl. Acad. Sci. U.S.A.">
        <title>Extensive sampling of basidiomycete genomes demonstrates inadequacy of the white-rot/brown-rot paradigm for wood decay fungi.</title>
        <authorList>
            <person name="Riley R."/>
            <person name="Salamov A.A."/>
            <person name="Brown D.W."/>
            <person name="Nagy L.G."/>
            <person name="Floudas D."/>
            <person name="Held B.W."/>
            <person name="Levasseur A."/>
            <person name="Lombard V."/>
            <person name="Morin E."/>
            <person name="Otillar R."/>
            <person name="Lindquist E.A."/>
            <person name="Sun H."/>
            <person name="LaButti K.M."/>
            <person name="Schmutz J."/>
            <person name="Jabbour D."/>
            <person name="Luo H."/>
            <person name="Baker S.E."/>
            <person name="Pisabarro A.G."/>
            <person name="Walton J.D."/>
            <person name="Blanchette R.A."/>
            <person name="Henrissat B."/>
            <person name="Martin F."/>
            <person name="Cullen D."/>
            <person name="Hibbett D.S."/>
            <person name="Grigoriev I.V."/>
        </authorList>
    </citation>
    <scope>NUCLEOTIDE SEQUENCE [LARGE SCALE GENOMIC DNA]</scope>
    <source>
        <strain evidence="8">MUCL 33604</strain>
    </source>
</reference>
<evidence type="ECO:0000313" key="8">
    <source>
        <dbReference type="Proteomes" id="UP000027265"/>
    </source>
</evidence>
<dbReference type="Proteomes" id="UP000027265">
    <property type="component" value="Unassembled WGS sequence"/>
</dbReference>
<evidence type="ECO:0000256" key="6">
    <source>
        <dbReference type="RuleBase" id="RU361156"/>
    </source>
</evidence>
<evidence type="ECO:0000256" key="5">
    <source>
        <dbReference type="ARBA" id="ARBA00023180"/>
    </source>
</evidence>
<feature type="signal peptide" evidence="6">
    <location>
        <begin position="1"/>
        <end position="21"/>
    </location>
</feature>
<dbReference type="GO" id="GO:0006508">
    <property type="term" value="P:proteolysis"/>
    <property type="evidence" value="ECO:0007669"/>
    <property type="project" value="UniProtKB-KW"/>
</dbReference>
<dbReference type="PRINTS" id="PR00724">
    <property type="entry name" value="CRBOXYPTASEC"/>
</dbReference>
<evidence type="ECO:0000256" key="3">
    <source>
        <dbReference type="ARBA" id="ARBA00022670"/>
    </source>
</evidence>